<dbReference type="Pfam" id="PF21202">
    <property type="entry name" value="SLX1_C"/>
    <property type="match status" value="1"/>
</dbReference>
<dbReference type="eggNOG" id="KOG3005">
    <property type="taxonomic scope" value="Eukaryota"/>
</dbReference>
<dbReference type="GeneID" id="8441481"/>
<evidence type="ECO:0000256" key="5">
    <source>
        <dbReference type="ARBA" id="ARBA00023172"/>
    </source>
</evidence>
<comment type="function">
    <text evidence="8">Catalytic subunit of the SLX1-SLX4 structure-specific endonuclease that resolves DNA secondary structures generated during DNA repair and recombination. Has endonuclease activity towards branched DNA substrates, introducing single-strand cuts in duplex DNA close to junctions with ss-DNA.</text>
</comment>
<evidence type="ECO:0000256" key="7">
    <source>
        <dbReference type="ARBA" id="ARBA00023242"/>
    </source>
</evidence>
<feature type="domain" description="GIY-YIG" evidence="9">
    <location>
        <begin position="141"/>
        <end position="225"/>
    </location>
</feature>
<keyword evidence="11" id="KW-1185">Reference proteome</keyword>
<dbReference type="RefSeq" id="XP_002544367.1">
    <property type="nucleotide sequence ID" value="XM_002544321.1"/>
</dbReference>
<comment type="similarity">
    <text evidence="8">Belongs to the SLX1 family.</text>
</comment>
<keyword evidence="6 8" id="KW-0234">DNA repair</keyword>
<evidence type="ECO:0000256" key="2">
    <source>
        <dbReference type="ARBA" id="ARBA00022759"/>
    </source>
</evidence>
<reference evidence="11" key="1">
    <citation type="journal article" date="2009" name="Genome Res.">
        <title>Comparative genomic analyses of the human fungal pathogens Coccidioides and their relatives.</title>
        <authorList>
            <person name="Sharpton T.J."/>
            <person name="Stajich J.E."/>
            <person name="Rounsley S.D."/>
            <person name="Gardner M.J."/>
            <person name="Wortman J.R."/>
            <person name="Jordar V.S."/>
            <person name="Maiti R."/>
            <person name="Kodira C.D."/>
            <person name="Neafsey D.E."/>
            <person name="Zeng Q."/>
            <person name="Hung C.-Y."/>
            <person name="McMahan C."/>
            <person name="Muszewska A."/>
            <person name="Grynberg M."/>
            <person name="Mandel M.A."/>
            <person name="Kellner E.M."/>
            <person name="Barker B.M."/>
            <person name="Galgiani J.N."/>
            <person name="Orbach M.J."/>
            <person name="Kirkland T.N."/>
            <person name="Cole G.T."/>
            <person name="Henn M.R."/>
            <person name="Birren B.W."/>
            <person name="Taylor J.W."/>
        </authorList>
    </citation>
    <scope>NUCLEOTIDE SEQUENCE [LARGE SCALE GENOMIC DNA]</scope>
    <source>
        <strain evidence="11">UAMH 1704</strain>
    </source>
</reference>
<dbReference type="OrthoDB" id="24645at2759"/>
<dbReference type="GO" id="GO:0000724">
    <property type="term" value="P:double-strand break repair via homologous recombination"/>
    <property type="evidence" value="ECO:0007669"/>
    <property type="project" value="TreeGrafter"/>
</dbReference>
<dbReference type="Gene3D" id="3.30.40.10">
    <property type="entry name" value="Zinc/RING finger domain, C3HC4 (zinc finger)"/>
    <property type="match status" value="1"/>
</dbReference>
<evidence type="ECO:0000313" key="11">
    <source>
        <dbReference type="Proteomes" id="UP000002058"/>
    </source>
</evidence>
<protein>
    <recommendedName>
        <fullName evidence="9">GIY-YIG domain-containing protein</fullName>
    </recommendedName>
</protein>
<dbReference type="GO" id="GO:0033557">
    <property type="term" value="C:Slx1-Slx4 complex"/>
    <property type="evidence" value="ECO:0007669"/>
    <property type="project" value="UniProtKB-UniRule"/>
</dbReference>
<dbReference type="InterPro" id="IPR013083">
    <property type="entry name" value="Znf_RING/FYVE/PHD"/>
</dbReference>
<dbReference type="InterPro" id="IPR035901">
    <property type="entry name" value="GIY-YIG_endonuc_sf"/>
</dbReference>
<sequence>MTFVFHGCGSTVDKVSLNTYSRAERFNRSCLQAAAGRDLAKIRTTQGRYLRPDNAYRKPLALAGWPSNRIYESSRWLNQDPDKRDIIIYRDILYCFIIIQSALPAVSIPSSHTQPTMSSDTDDHCRLSPACADSLVRPIPDFYCVYLLRSTVKSTSLYIGSTPNPAKRLAQHNGIKSGGAKKTHNETLRPWEMVMIVSGFTSRTAALQFEYATSFPPYLQSGADNALVWSWQYARDSPHVSKEDKTLYSKTHRGSATGKLTNGNAIPRVSLKGVLTSLHVLLRTPYFSRWPLEVRFFSPAIFRAWQGCCQALHDLVPDSISVVTDQCVDGVKPLDRLDIQNIKLKDYFSKSKFLLDKDEILQCAICKERLDLDNNLVVLCPQEHCNCASHIVCLASKFLRAENELNRMIPRGGECPVCGTEVKWSILMRELTFRVREATIESNVRYREPKSNKGAPCTGRIVVSELGTRVVTLTVD</sequence>
<dbReference type="InterPro" id="IPR027520">
    <property type="entry name" value="Slx1"/>
</dbReference>
<dbReference type="OMA" id="CASHIVC"/>
<organism evidence="10 11">
    <name type="scientific">Uncinocarpus reesii (strain UAMH 1704)</name>
    <dbReference type="NCBI Taxonomy" id="336963"/>
    <lineage>
        <taxon>Eukaryota</taxon>
        <taxon>Fungi</taxon>
        <taxon>Dikarya</taxon>
        <taxon>Ascomycota</taxon>
        <taxon>Pezizomycotina</taxon>
        <taxon>Eurotiomycetes</taxon>
        <taxon>Eurotiomycetidae</taxon>
        <taxon>Onygenales</taxon>
        <taxon>Onygenaceae</taxon>
        <taxon>Uncinocarpus</taxon>
    </lineage>
</organism>
<keyword evidence="2 8" id="KW-0255">Endonuclease</keyword>
<keyword evidence="3 8" id="KW-0227">DNA damage</keyword>
<evidence type="ECO:0000256" key="6">
    <source>
        <dbReference type="ARBA" id="ARBA00023204"/>
    </source>
</evidence>
<dbReference type="InterPro" id="IPR050381">
    <property type="entry name" value="SLX1_endonuclease"/>
</dbReference>
<dbReference type="Gene3D" id="3.40.1440.10">
    <property type="entry name" value="GIY-YIG endonuclease"/>
    <property type="match status" value="1"/>
</dbReference>
<evidence type="ECO:0000256" key="3">
    <source>
        <dbReference type="ARBA" id="ARBA00022763"/>
    </source>
</evidence>
<dbReference type="Pfam" id="PF01541">
    <property type="entry name" value="GIY-YIG"/>
    <property type="match status" value="1"/>
</dbReference>
<dbReference type="HAMAP" id="MF_03100">
    <property type="entry name" value="Endonuc_su_Slx1"/>
    <property type="match status" value="1"/>
</dbReference>
<comment type="subcellular location">
    <subcellularLocation>
        <location evidence="8">Nucleus</location>
    </subcellularLocation>
</comment>
<dbReference type="KEGG" id="ure:UREG_03884"/>
<dbReference type="SUPFAM" id="SSF82771">
    <property type="entry name" value="GIY-YIG endonuclease"/>
    <property type="match status" value="1"/>
</dbReference>
<keyword evidence="7 8" id="KW-0539">Nucleus</keyword>
<gene>
    <name evidence="10" type="ORF">UREG_03884</name>
</gene>
<dbReference type="InterPro" id="IPR000305">
    <property type="entry name" value="GIY-YIG_endonuc"/>
</dbReference>
<evidence type="ECO:0000313" key="10">
    <source>
        <dbReference type="EMBL" id="EEP79038.1"/>
    </source>
</evidence>
<comment type="subunit">
    <text evidence="8">Forms a heterodimer with SLX4.</text>
</comment>
<name>C4JM26_UNCRE</name>
<evidence type="ECO:0000256" key="1">
    <source>
        <dbReference type="ARBA" id="ARBA00022722"/>
    </source>
</evidence>
<dbReference type="VEuPathDB" id="FungiDB:UREG_03884"/>
<keyword evidence="5 8" id="KW-0233">DNA recombination</keyword>
<dbReference type="GO" id="GO:0017108">
    <property type="term" value="F:5'-flap endonuclease activity"/>
    <property type="evidence" value="ECO:0007669"/>
    <property type="project" value="InterPro"/>
</dbReference>
<comment type="cofactor">
    <cofactor evidence="8">
        <name>a divalent metal cation</name>
        <dbReference type="ChEBI" id="CHEBI:60240"/>
    </cofactor>
</comment>
<dbReference type="InParanoid" id="C4JM26"/>
<dbReference type="STRING" id="336963.C4JM26"/>
<dbReference type="PANTHER" id="PTHR20208:SF10">
    <property type="entry name" value="STRUCTURE-SPECIFIC ENDONUCLEASE SUBUNIT SLX1"/>
    <property type="match status" value="1"/>
</dbReference>
<dbReference type="PANTHER" id="PTHR20208">
    <property type="entry name" value="STRUCTURE-SPECIFIC ENDONUCLEASE SUBUNIT SLX1"/>
    <property type="match status" value="1"/>
</dbReference>
<comment type="caution">
    <text evidence="8">Lacks conserved residue(s) required for the propagation of feature annotation.</text>
</comment>
<dbReference type="HOGENOM" id="CLU_573898_0_0_1"/>
<dbReference type="AlphaFoldDB" id="C4JM26"/>
<accession>C4JM26</accession>
<dbReference type="FunCoup" id="C4JM26">
    <property type="interactions" value="348"/>
</dbReference>
<dbReference type="GO" id="GO:0008821">
    <property type="term" value="F:crossover junction DNA endonuclease activity"/>
    <property type="evidence" value="ECO:0007669"/>
    <property type="project" value="TreeGrafter"/>
</dbReference>
<dbReference type="PROSITE" id="PS50164">
    <property type="entry name" value="GIY_YIG"/>
    <property type="match status" value="1"/>
</dbReference>
<proteinExistence type="inferred from homology"/>
<keyword evidence="1 8" id="KW-0540">Nuclease</keyword>
<dbReference type="Proteomes" id="UP000002058">
    <property type="component" value="Unassembled WGS sequence"/>
</dbReference>
<keyword evidence="4 8" id="KW-0378">Hydrolase</keyword>
<evidence type="ECO:0000256" key="8">
    <source>
        <dbReference type="HAMAP-Rule" id="MF_03100"/>
    </source>
</evidence>
<dbReference type="InterPro" id="IPR048749">
    <property type="entry name" value="SLX1_C"/>
</dbReference>
<evidence type="ECO:0000259" key="9">
    <source>
        <dbReference type="PROSITE" id="PS50164"/>
    </source>
</evidence>
<dbReference type="EMBL" id="CH476616">
    <property type="protein sequence ID" value="EEP79038.1"/>
    <property type="molecule type" value="Genomic_DNA"/>
</dbReference>
<evidence type="ECO:0000256" key="4">
    <source>
        <dbReference type="ARBA" id="ARBA00022801"/>
    </source>
</evidence>